<name>A0A9W6KJT2_9ACTN</name>
<dbReference type="RefSeq" id="WP_271189425.1">
    <property type="nucleotide sequence ID" value="NZ_BSFP01000026.1"/>
</dbReference>
<reference evidence="1" key="1">
    <citation type="journal article" date="2014" name="Int. J. Syst. Evol. Microbiol.">
        <title>Complete genome sequence of Corynebacterium casei LMG S-19264T (=DSM 44701T), isolated from a smear-ripened cheese.</title>
        <authorList>
            <consortium name="US DOE Joint Genome Institute (JGI-PGF)"/>
            <person name="Walter F."/>
            <person name="Albersmeier A."/>
            <person name="Kalinowski J."/>
            <person name="Ruckert C."/>
        </authorList>
    </citation>
    <scope>NUCLEOTIDE SEQUENCE</scope>
    <source>
        <strain evidence="1">VKM Ac-1321</strain>
    </source>
</reference>
<dbReference type="AlphaFoldDB" id="A0A9W6KJT2"/>
<sequence length="111" mass="12550">MAETRRRFDPELRAGAVRIHSPLPHVRGVARFETHSDVSLTDQVKKLRVVQVCDCTDASCQSFYTAPRPFGAYGESHRTICLNPPRPGYLNLDLVDDDIVHVEVLYRSPLC</sequence>
<protein>
    <submittedName>
        <fullName evidence="1">Uncharacterized protein</fullName>
    </submittedName>
</protein>
<organism evidence="1 2">
    <name type="scientific">Dactylosporangium matsuzakiense</name>
    <dbReference type="NCBI Taxonomy" id="53360"/>
    <lineage>
        <taxon>Bacteria</taxon>
        <taxon>Bacillati</taxon>
        <taxon>Actinomycetota</taxon>
        <taxon>Actinomycetes</taxon>
        <taxon>Micromonosporales</taxon>
        <taxon>Micromonosporaceae</taxon>
        <taxon>Dactylosporangium</taxon>
    </lineage>
</organism>
<comment type="caution">
    <text evidence="1">The sequence shown here is derived from an EMBL/GenBank/DDBJ whole genome shotgun (WGS) entry which is preliminary data.</text>
</comment>
<dbReference type="Proteomes" id="UP001143480">
    <property type="component" value="Unassembled WGS sequence"/>
</dbReference>
<keyword evidence="2" id="KW-1185">Reference proteome</keyword>
<dbReference type="EMBL" id="BSFP01000026">
    <property type="protein sequence ID" value="GLL02813.1"/>
    <property type="molecule type" value="Genomic_DNA"/>
</dbReference>
<proteinExistence type="predicted"/>
<accession>A0A9W6KJT2</accession>
<evidence type="ECO:0000313" key="2">
    <source>
        <dbReference type="Proteomes" id="UP001143480"/>
    </source>
</evidence>
<gene>
    <name evidence="1" type="ORF">GCM10017581_045550</name>
</gene>
<evidence type="ECO:0000313" key="1">
    <source>
        <dbReference type="EMBL" id="GLL02813.1"/>
    </source>
</evidence>
<reference evidence="1" key="2">
    <citation type="submission" date="2023-01" db="EMBL/GenBank/DDBJ databases">
        <authorList>
            <person name="Sun Q."/>
            <person name="Evtushenko L."/>
        </authorList>
    </citation>
    <scope>NUCLEOTIDE SEQUENCE</scope>
    <source>
        <strain evidence="1">VKM Ac-1321</strain>
    </source>
</reference>